<comment type="subcellular location">
    <subcellularLocation>
        <location evidence="1">Membrane</location>
        <topology evidence="1">Multi-pass membrane protein</topology>
    </subcellularLocation>
</comment>
<feature type="transmembrane region" description="Helical" evidence="6">
    <location>
        <begin position="148"/>
        <end position="167"/>
    </location>
</feature>
<keyword evidence="5 6" id="KW-0472">Membrane</keyword>
<feature type="transmembrane region" description="Helical" evidence="6">
    <location>
        <begin position="179"/>
        <end position="207"/>
    </location>
</feature>
<feature type="transmembrane region" description="Helical" evidence="6">
    <location>
        <begin position="330"/>
        <end position="356"/>
    </location>
</feature>
<dbReference type="AlphaFoldDB" id="A0A7K3WMP8"/>
<feature type="transmembrane region" description="Helical" evidence="6">
    <location>
        <begin position="61"/>
        <end position="77"/>
    </location>
</feature>
<feature type="transmembrane region" description="Helical" evidence="6">
    <location>
        <begin position="124"/>
        <end position="142"/>
    </location>
</feature>
<dbReference type="PANTHER" id="PTHR13353">
    <property type="entry name" value="TRANSMEMBRANE PROTEIN 19"/>
    <property type="match status" value="1"/>
</dbReference>
<accession>A0A7K3WMP8</accession>
<evidence type="ECO:0000256" key="2">
    <source>
        <dbReference type="ARBA" id="ARBA00009012"/>
    </source>
</evidence>
<comment type="caution">
    <text evidence="7">The sequence shown here is derived from an EMBL/GenBank/DDBJ whole genome shotgun (WGS) entry which is preliminary data.</text>
</comment>
<evidence type="ECO:0000313" key="8">
    <source>
        <dbReference type="Proteomes" id="UP000486602"/>
    </source>
</evidence>
<feature type="transmembrane region" description="Helical" evidence="6">
    <location>
        <begin position="238"/>
        <end position="255"/>
    </location>
</feature>
<reference evidence="7 8" key="1">
    <citation type="submission" date="2020-02" db="EMBL/GenBank/DDBJ databases">
        <title>Out from the shadows clarifying the taxonomy of the family Cryomorphaceae and related taxa by utilizing the GTDB taxonomic framework.</title>
        <authorList>
            <person name="Bowman J.P."/>
        </authorList>
    </citation>
    <scope>NUCLEOTIDE SEQUENCE [LARGE SCALE GENOMIC DNA]</scope>
    <source>
        <strain evidence="7 8">QSSC 1-22</strain>
    </source>
</reference>
<evidence type="ECO:0000256" key="5">
    <source>
        <dbReference type="ARBA" id="ARBA00023136"/>
    </source>
</evidence>
<dbReference type="InterPro" id="IPR002794">
    <property type="entry name" value="DUF92_TMEM19"/>
</dbReference>
<evidence type="ECO:0000313" key="7">
    <source>
        <dbReference type="EMBL" id="NEN21975.1"/>
    </source>
</evidence>
<evidence type="ECO:0000256" key="3">
    <source>
        <dbReference type="ARBA" id="ARBA00022692"/>
    </source>
</evidence>
<evidence type="ECO:0000256" key="4">
    <source>
        <dbReference type="ARBA" id="ARBA00022989"/>
    </source>
</evidence>
<dbReference type="Pfam" id="PF01940">
    <property type="entry name" value="DUF92"/>
    <property type="match status" value="1"/>
</dbReference>
<sequence length="444" mass="48784">MSETIARKILHIVAISISAVSPYFIPHHILVIVVGVAVPVLFFLVKYGFFIDADQGRKSWGIVYFAAVLLTLLLLFPKNNELVFFPMLVLALADGFATIVGNLFGKRTFSFGEETKSWEGSTAFLFFTILSFEIIPKFLPFIRSPFDSFSALIIVSVFLTLLEALSIKGRDNIWVPLAVAYWILLDTTFINLFSLALIVVITAIVFFTYKKRWLTSAGAVATFLLGCLLLISPEPKWIIPALFFFVAGSLISFLPKSNKEESLGGRTANQVFYNGGIATVFISVYFLTNQFMFLIGGLSALSAAMSDTSSSEIGSRYGRKTYNILTGKKVISGLSGGVSLVGMGAGFVFTALFSLISIGLMDSSSWKLFLILLISGMAGNIMDSLLGALLQVKYRSDSTAQWSDFPTESPNQEMMGFRFITNDIVNLLTTIFAAFLGLLLYNLL</sequence>
<evidence type="ECO:0000256" key="1">
    <source>
        <dbReference type="ARBA" id="ARBA00004141"/>
    </source>
</evidence>
<feature type="transmembrane region" description="Helical" evidence="6">
    <location>
        <begin position="424"/>
        <end position="443"/>
    </location>
</feature>
<dbReference type="GO" id="GO:0016020">
    <property type="term" value="C:membrane"/>
    <property type="evidence" value="ECO:0007669"/>
    <property type="project" value="UniProtKB-SubCell"/>
</dbReference>
<proteinExistence type="inferred from homology"/>
<evidence type="ECO:0000256" key="6">
    <source>
        <dbReference type="SAM" id="Phobius"/>
    </source>
</evidence>
<comment type="similarity">
    <text evidence="2">Belongs to the TMEM19 family.</text>
</comment>
<dbReference type="Proteomes" id="UP000486602">
    <property type="component" value="Unassembled WGS sequence"/>
</dbReference>
<feature type="transmembrane region" description="Helical" evidence="6">
    <location>
        <begin position="368"/>
        <end position="390"/>
    </location>
</feature>
<organism evidence="7 8">
    <name type="scientific">Cryomorpha ignava</name>
    <dbReference type="NCBI Taxonomy" id="101383"/>
    <lineage>
        <taxon>Bacteria</taxon>
        <taxon>Pseudomonadati</taxon>
        <taxon>Bacteroidota</taxon>
        <taxon>Flavobacteriia</taxon>
        <taxon>Flavobacteriales</taxon>
        <taxon>Cryomorphaceae</taxon>
        <taxon>Cryomorpha</taxon>
    </lineage>
</organism>
<keyword evidence="8" id="KW-1185">Reference proteome</keyword>
<gene>
    <name evidence="7" type="ORF">G3O08_00460</name>
</gene>
<keyword evidence="4 6" id="KW-1133">Transmembrane helix</keyword>
<dbReference type="PANTHER" id="PTHR13353:SF5">
    <property type="entry name" value="TRANSMEMBRANE PROTEIN 19"/>
    <property type="match status" value="1"/>
</dbReference>
<dbReference type="EMBL" id="JAAGVY010000001">
    <property type="protein sequence ID" value="NEN21975.1"/>
    <property type="molecule type" value="Genomic_DNA"/>
</dbReference>
<feature type="transmembrane region" description="Helical" evidence="6">
    <location>
        <begin position="83"/>
        <end position="104"/>
    </location>
</feature>
<protein>
    <submittedName>
        <fullName evidence="7">DUF92 domain-containing protein</fullName>
    </submittedName>
</protein>
<name>A0A7K3WMP8_9FLAO</name>
<feature type="transmembrane region" description="Helical" evidence="6">
    <location>
        <begin position="213"/>
        <end position="231"/>
    </location>
</feature>
<keyword evidence="3 6" id="KW-0812">Transmembrane</keyword>
<feature type="transmembrane region" description="Helical" evidence="6">
    <location>
        <begin position="31"/>
        <end position="49"/>
    </location>
</feature>
<feature type="transmembrane region" description="Helical" evidence="6">
    <location>
        <begin position="275"/>
        <end position="301"/>
    </location>
</feature>